<dbReference type="EMBL" id="JAFLRJ010000142">
    <property type="protein sequence ID" value="MBO0513195.1"/>
    <property type="molecule type" value="Genomic_DNA"/>
</dbReference>
<evidence type="ECO:0000256" key="2">
    <source>
        <dbReference type="ARBA" id="ARBA00022777"/>
    </source>
</evidence>
<dbReference type="Pfam" id="PF00294">
    <property type="entry name" value="PfkB"/>
    <property type="match status" value="1"/>
</dbReference>
<name>A0A939F9Z7_9ACTN</name>
<comment type="caution">
    <text evidence="4">The sequence shown here is derived from an EMBL/GenBank/DDBJ whole genome shotgun (WGS) entry which is preliminary data.</text>
</comment>
<evidence type="ECO:0000259" key="3">
    <source>
        <dbReference type="Pfam" id="PF00294"/>
    </source>
</evidence>
<keyword evidence="2 4" id="KW-0418">Kinase</keyword>
<protein>
    <submittedName>
        <fullName evidence="4">Carbohydrate kinase family protein</fullName>
    </submittedName>
</protein>
<dbReference type="InterPro" id="IPR029056">
    <property type="entry name" value="Ribokinase-like"/>
</dbReference>
<evidence type="ECO:0000313" key="4">
    <source>
        <dbReference type="EMBL" id="MBO0513195.1"/>
    </source>
</evidence>
<dbReference type="InterPro" id="IPR002173">
    <property type="entry name" value="Carboh/pur_kinase_PfkB_CS"/>
</dbReference>
<dbReference type="InterPro" id="IPR011611">
    <property type="entry name" value="PfkB_dom"/>
</dbReference>
<reference evidence="4" key="1">
    <citation type="submission" date="2021-03" db="EMBL/GenBank/DDBJ databases">
        <title>Streptomyces poriferae sp. nov., a novel marine sponge-derived Actinobacteria species with anti-MRSA activity.</title>
        <authorList>
            <person name="Sandoval-Powers M."/>
            <person name="Kralova S."/>
            <person name="Nguyen G.-S."/>
            <person name="Fawwal D."/>
            <person name="Degnes K."/>
            <person name="Klinkenberg G."/>
            <person name="Sletta H."/>
            <person name="Wentzel A."/>
            <person name="Liles M.R."/>
        </authorList>
    </citation>
    <scope>NUCLEOTIDE SEQUENCE</scope>
    <source>
        <strain evidence="4">DSM 41794</strain>
    </source>
</reference>
<dbReference type="PROSITE" id="PS00584">
    <property type="entry name" value="PFKB_KINASES_2"/>
    <property type="match status" value="1"/>
</dbReference>
<dbReference type="Gene3D" id="3.40.1190.20">
    <property type="match status" value="1"/>
</dbReference>
<dbReference type="Proteomes" id="UP000664167">
    <property type="component" value="Unassembled WGS sequence"/>
</dbReference>
<dbReference type="RefSeq" id="WP_206962622.1">
    <property type="nucleotide sequence ID" value="NZ_BAAAJJ010000016.1"/>
</dbReference>
<keyword evidence="5" id="KW-1185">Reference proteome</keyword>
<gene>
    <name evidence="4" type="ORF">J0695_15505</name>
</gene>
<feature type="domain" description="Carbohydrate kinase PfkB" evidence="3">
    <location>
        <begin position="7"/>
        <end position="302"/>
    </location>
</feature>
<evidence type="ECO:0000256" key="1">
    <source>
        <dbReference type="ARBA" id="ARBA00022679"/>
    </source>
</evidence>
<dbReference type="GO" id="GO:0016301">
    <property type="term" value="F:kinase activity"/>
    <property type="evidence" value="ECO:0007669"/>
    <property type="project" value="UniProtKB-KW"/>
</dbReference>
<dbReference type="PANTHER" id="PTHR10584">
    <property type="entry name" value="SUGAR KINASE"/>
    <property type="match status" value="1"/>
</dbReference>
<dbReference type="AlphaFoldDB" id="A0A939F9Z7"/>
<organism evidence="4 5">
    <name type="scientific">Streptomyces beijiangensis</name>
    <dbReference type="NCBI Taxonomy" id="163361"/>
    <lineage>
        <taxon>Bacteria</taxon>
        <taxon>Bacillati</taxon>
        <taxon>Actinomycetota</taxon>
        <taxon>Actinomycetes</taxon>
        <taxon>Kitasatosporales</taxon>
        <taxon>Streptomycetaceae</taxon>
        <taxon>Streptomyces</taxon>
    </lineage>
</organism>
<proteinExistence type="predicted"/>
<dbReference type="SUPFAM" id="SSF53613">
    <property type="entry name" value="Ribokinase-like"/>
    <property type="match status" value="1"/>
</dbReference>
<sequence length="317" mass="32066">MSPPFDLLVIGDANPDVVLGPVPHRLAFGQREQLVGRAGLVLGGSAAIMACGAARLGLRVAFAGRVGDDPAGAFVRAALAGRGVDVTALVTDPRLPTPLTAILTTDDGDRAILTALGCLAATGPADVPEALLASVRHVHAASFFLMPHLARSLHQVFAAARSFGASTSLDTNDDPHQQWDRELLDPVLAVTDTLLPNAAEARALAGEAELLDAAAALARRGPLVVVKNGAEGAVAHDGVRPPVRAAAVPVEPLDTVGAGDSFDAGFITATLRGLDTGAALAVAAACGSLSTRGHGGTATQPTWDEAGAVISHQEVSS</sequence>
<keyword evidence="1" id="KW-0808">Transferase</keyword>
<dbReference type="PANTHER" id="PTHR10584:SF166">
    <property type="entry name" value="RIBOKINASE"/>
    <property type="match status" value="1"/>
</dbReference>
<evidence type="ECO:0000313" key="5">
    <source>
        <dbReference type="Proteomes" id="UP000664167"/>
    </source>
</evidence>
<accession>A0A939F9Z7</accession>